<keyword evidence="10" id="KW-0732">Signal</keyword>
<feature type="signal peptide" evidence="10">
    <location>
        <begin position="1"/>
        <end position="19"/>
    </location>
</feature>
<dbReference type="Gene3D" id="1.20.1280.290">
    <property type="match status" value="2"/>
</dbReference>
<keyword evidence="5 9" id="KW-1133">Transmembrane helix</keyword>
<evidence type="ECO:0000256" key="2">
    <source>
        <dbReference type="ARBA" id="ARBA00022448"/>
    </source>
</evidence>
<comment type="caution">
    <text evidence="11">The sequence shown here is derived from an EMBL/GenBank/DDBJ whole genome shotgun (WGS) entry which is preliminary data.</text>
</comment>
<protein>
    <recommendedName>
        <fullName evidence="13">Mannose-P-dolichol utilization defect 1 protein homolog</fullName>
    </recommendedName>
</protein>
<name>A0AAD5SUE3_9FUNG</name>
<keyword evidence="12" id="KW-1185">Reference proteome</keyword>
<evidence type="ECO:0000256" key="3">
    <source>
        <dbReference type="ARBA" id="ARBA00022692"/>
    </source>
</evidence>
<evidence type="ECO:0000256" key="4">
    <source>
        <dbReference type="ARBA" id="ARBA00022737"/>
    </source>
</evidence>
<dbReference type="GO" id="GO:0016020">
    <property type="term" value="C:membrane"/>
    <property type="evidence" value="ECO:0007669"/>
    <property type="project" value="UniProtKB-SubCell"/>
</dbReference>
<evidence type="ECO:0000256" key="5">
    <source>
        <dbReference type="ARBA" id="ARBA00022989"/>
    </source>
</evidence>
<evidence type="ECO:0000256" key="8">
    <source>
        <dbReference type="SAM" id="MobiDB-lite"/>
    </source>
</evidence>
<evidence type="ECO:0000256" key="6">
    <source>
        <dbReference type="ARBA" id="ARBA00023136"/>
    </source>
</evidence>
<dbReference type="PANTHER" id="PTHR12226">
    <property type="entry name" value="MANNOSE-P-DOLICHOL UTILIZATION DEFECT 1 LEC35 -RELATED"/>
    <property type="match status" value="1"/>
</dbReference>
<feature type="chain" id="PRO_5042162154" description="Mannose-P-dolichol utilization defect 1 protein homolog" evidence="10">
    <location>
        <begin position="20"/>
        <end position="486"/>
    </location>
</feature>
<organism evidence="11 12">
    <name type="scientific">Physocladia obscura</name>
    <dbReference type="NCBI Taxonomy" id="109957"/>
    <lineage>
        <taxon>Eukaryota</taxon>
        <taxon>Fungi</taxon>
        <taxon>Fungi incertae sedis</taxon>
        <taxon>Chytridiomycota</taxon>
        <taxon>Chytridiomycota incertae sedis</taxon>
        <taxon>Chytridiomycetes</taxon>
        <taxon>Chytridiales</taxon>
        <taxon>Chytriomycetaceae</taxon>
        <taxon>Physocladia</taxon>
    </lineage>
</organism>
<keyword evidence="4" id="KW-0677">Repeat</keyword>
<dbReference type="EMBL" id="JADGJH010002020">
    <property type="protein sequence ID" value="KAJ3105114.1"/>
    <property type="molecule type" value="Genomic_DNA"/>
</dbReference>
<dbReference type="InterPro" id="IPR006603">
    <property type="entry name" value="PQ-loop_rpt"/>
</dbReference>
<feature type="transmembrane region" description="Helical" evidence="9">
    <location>
        <begin position="345"/>
        <end position="362"/>
    </location>
</feature>
<dbReference type="InterPro" id="IPR016817">
    <property type="entry name" value="MannP-dilichol_defect-1"/>
</dbReference>
<evidence type="ECO:0000256" key="10">
    <source>
        <dbReference type="SAM" id="SignalP"/>
    </source>
</evidence>
<dbReference type="SUPFAM" id="SSF52833">
    <property type="entry name" value="Thioredoxin-like"/>
    <property type="match status" value="1"/>
</dbReference>
<keyword evidence="3 9" id="KW-0812">Transmembrane</keyword>
<dbReference type="InterPro" id="IPR036249">
    <property type="entry name" value="Thioredoxin-like_sf"/>
</dbReference>
<comment type="similarity">
    <text evidence="7">Belongs to the MPDU1 (TC 2.A.43.3) family.</text>
</comment>
<dbReference type="Pfam" id="PF04193">
    <property type="entry name" value="PQ-loop"/>
    <property type="match status" value="2"/>
</dbReference>
<feature type="region of interest" description="Disordered" evidence="8">
    <location>
        <begin position="133"/>
        <end position="153"/>
    </location>
</feature>
<feature type="transmembrane region" description="Helical" evidence="9">
    <location>
        <begin position="279"/>
        <end position="298"/>
    </location>
</feature>
<keyword evidence="2" id="KW-0813">Transport</keyword>
<dbReference type="SMART" id="SM00679">
    <property type="entry name" value="CTNS"/>
    <property type="match status" value="2"/>
</dbReference>
<dbReference type="PANTHER" id="PTHR12226:SF2">
    <property type="entry name" value="MANNOSE-P-DOLICHOL UTILIZATION DEFECT 1 PROTEIN"/>
    <property type="match status" value="1"/>
</dbReference>
<evidence type="ECO:0000256" key="1">
    <source>
        <dbReference type="ARBA" id="ARBA00004141"/>
    </source>
</evidence>
<sequence length="486" mass="53284">MKAVGWISLTLAHLFGSLTHPAEWCASLKVKGYPNIYLYHNGEYVDEYLFQHETDVILQYIKEKIAFYAAAANPPTTTHPVPAEVSPELNQFPAAVIAENEKVKEQREKHVANLNPKDNDNILPAENRIFKKEKAKPNQNAASPENSAVSPKPENKVNIEQVVQQPQNIVVKPIENPSPVVIKALAVSPSISESPNAKQSPSGNADSPIAAAAAVAAAAIEESEPISKPIKGVSKHPRKEFRGFRGFVQRNLVTPLVGPECSTSLLSFQFFEHFDCTRLLISKVLGFGLVAGGAVIKMPQIFKIFMKSSAVGVSFASYALETAAYIAGLAYNVRQGNPFNTYGEHAFMAVANCIVIAMMFHYTNRHRDLQFVAALTIVFTISLFSRSIINDTVLLSFQWISILIGIVSKLPQIYSNWSNQSCGQLSAVTVGLQTVGSLARCFTTATEVKDLVIFVTYLVATALNGAVLYQIIIYWGKKRKTKALLD</sequence>
<comment type="subcellular location">
    <subcellularLocation>
        <location evidence="1">Membrane</location>
        <topology evidence="1">Multi-pass membrane protein</topology>
    </subcellularLocation>
</comment>
<accession>A0AAD5SUE3</accession>
<evidence type="ECO:0000256" key="9">
    <source>
        <dbReference type="SAM" id="Phobius"/>
    </source>
</evidence>
<keyword evidence="6 9" id="KW-0472">Membrane</keyword>
<feature type="compositionally biased region" description="Polar residues" evidence="8">
    <location>
        <begin position="137"/>
        <end position="149"/>
    </location>
</feature>
<dbReference type="AlphaFoldDB" id="A0AAD5SUE3"/>
<feature type="transmembrane region" description="Helical" evidence="9">
    <location>
        <begin position="310"/>
        <end position="333"/>
    </location>
</feature>
<evidence type="ECO:0000256" key="7">
    <source>
        <dbReference type="ARBA" id="ARBA00038475"/>
    </source>
</evidence>
<feature type="transmembrane region" description="Helical" evidence="9">
    <location>
        <begin position="451"/>
        <end position="475"/>
    </location>
</feature>
<proteinExistence type="inferred from homology"/>
<gene>
    <name evidence="11" type="ORF">HK100_003957</name>
</gene>
<reference evidence="11" key="1">
    <citation type="submission" date="2020-05" db="EMBL/GenBank/DDBJ databases">
        <title>Phylogenomic resolution of chytrid fungi.</title>
        <authorList>
            <person name="Stajich J.E."/>
            <person name="Amses K."/>
            <person name="Simmons R."/>
            <person name="Seto K."/>
            <person name="Myers J."/>
            <person name="Bonds A."/>
            <person name="Quandt C.A."/>
            <person name="Barry K."/>
            <person name="Liu P."/>
            <person name="Grigoriev I."/>
            <person name="Longcore J.E."/>
            <person name="James T.Y."/>
        </authorList>
    </citation>
    <scope>NUCLEOTIDE SEQUENCE</scope>
    <source>
        <strain evidence="11">JEL0513</strain>
    </source>
</reference>
<evidence type="ECO:0000313" key="11">
    <source>
        <dbReference type="EMBL" id="KAJ3105114.1"/>
    </source>
</evidence>
<evidence type="ECO:0008006" key="13">
    <source>
        <dbReference type="Google" id="ProtNLM"/>
    </source>
</evidence>
<dbReference type="Proteomes" id="UP001211907">
    <property type="component" value="Unassembled WGS sequence"/>
</dbReference>
<feature type="transmembrane region" description="Helical" evidence="9">
    <location>
        <begin position="369"/>
        <end position="389"/>
    </location>
</feature>
<evidence type="ECO:0000313" key="12">
    <source>
        <dbReference type="Proteomes" id="UP001211907"/>
    </source>
</evidence>